<keyword evidence="2" id="KW-0413">Isomerase</keyword>
<keyword evidence="4" id="KW-1185">Reference proteome</keyword>
<comment type="caution">
    <text evidence="3">The sequence shown here is derived from an EMBL/GenBank/DDBJ whole genome shotgun (WGS) entry which is preliminary data.</text>
</comment>
<dbReference type="PROSITE" id="PS00175">
    <property type="entry name" value="PG_MUTASE"/>
    <property type="match status" value="1"/>
</dbReference>
<proteinExistence type="predicted"/>
<evidence type="ECO:0000313" key="4">
    <source>
        <dbReference type="Proteomes" id="UP001189429"/>
    </source>
</evidence>
<evidence type="ECO:0008006" key="5">
    <source>
        <dbReference type="Google" id="ProtNLM"/>
    </source>
</evidence>
<dbReference type="InterPro" id="IPR029033">
    <property type="entry name" value="His_PPase_superfam"/>
</dbReference>
<dbReference type="SUPFAM" id="SSF53254">
    <property type="entry name" value="Phosphoglycerate mutase-like"/>
    <property type="match status" value="1"/>
</dbReference>
<name>A0ABN9T5U0_9DINO</name>
<dbReference type="Proteomes" id="UP001189429">
    <property type="component" value="Unassembled WGS sequence"/>
</dbReference>
<evidence type="ECO:0000313" key="3">
    <source>
        <dbReference type="EMBL" id="CAK0840414.1"/>
    </source>
</evidence>
<evidence type="ECO:0000256" key="2">
    <source>
        <dbReference type="ARBA" id="ARBA00023235"/>
    </source>
</evidence>
<dbReference type="InterPro" id="IPR013078">
    <property type="entry name" value="His_Pase_superF_clade-1"/>
</dbReference>
<protein>
    <recommendedName>
        <fullName evidence="5">Phosphoglycerate mutase (2,3-diphosphoglycerate-dependent)</fullName>
    </recommendedName>
</protein>
<keyword evidence="1" id="KW-0324">Glycolysis</keyword>
<dbReference type="PANTHER" id="PTHR48100:SF1">
    <property type="entry name" value="HISTIDINE PHOSPHATASE FAMILY PROTEIN-RELATED"/>
    <property type="match status" value="1"/>
</dbReference>
<dbReference type="EMBL" id="CAUYUJ010014378">
    <property type="protein sequence ID" value="CAK0840414.1"/>
    <property type="molecule type" value="Genomic_DNA"/>
</dbReference>
<accession>A0ABN9T5U0</accession>
<evidence type="ECO:0000256" key="1">
    <source>
        <dbReference type="ARBA" id="ARBA00023152"/>
    </source>
</evidence>
<dbReference type="PANTHER" id="PTHR48100">
    <property type="entry name" value="BROAD-SPECIFICITY PHOSPHATASE YOR283W-RELATED"/>
    <property type="match status" value="1"/>
</dbReference>
<dbReference type="InterPro" id="IPR050275">
    <property type="entry name" value="PGM_Phosphatase"/>
</dbReference>
<sequence length="271" mass="30102">MGITLPSSRSPAFANCLPMQGAPADLIRHGESTANARSKQYREQGDVSGRAYHEAAFFDAPLTEDGRDGATKEVQVHLQGSARENDGSPVRRLVVTSTLHRALETATLGVLPLFPPDQQTEWIALESVREAVTCEIHDIHGVDIPIEVSCEGKPCNMRKPLAHARKAFPHVNFAHCADADPFPRVETAEMLDQRVAEFVVWLGRWVDQQQRDHRAPRVDVILVSHYVFLRRLMFKIGSDTKVSTGPRGLKNCEVRVLPLSCILQLAGARHH</sequence>
<gene>
    <name evidence="3" type="ORF">PCOR1329_LOCUS35870</name>
</gene>
<dbReference type="Gene3D" id="3.40.50.1240">
    <property type="entry name" value="Phosphoglycerate mutase-like"/>
    <property type="match status" value="1"/>
</dbReference>
<dbReference type="CDD" id="cd07067">
    <property type="entry name" value="HP_PGM_like"/>
    <property type="match status" value="1"/>
</dbReference>
<organism evidence="3 4">
    <name type="scientific">Prorocentrum cordatum</name>
    <dbReference type="NCBI Taxonomy" id="2364126"/>
    <lineage>
        <taxon>Eukaryota</taxon>
        <taxon>Sar</taxon>
        <taxon>Alveolata</taxon>
        <taxon>Dinophyceae</taxon>
        <taxon>Prorocentrales</taxon>
        <taxon>Prorocentraceae</taxon>
        <taxon>Prorocentrum</taxon>
    </lineage>
</organism>
<dbReference type="InterPro" id="IPR001345">
    <property type="entry name" value="PG/BPGM_mutase_AS"/>
</dbReference>
<reference evidence="3" key="1">
    <citation type="submission" date="2023-10" db="EMBL/GenBank/DDBJ databases">
        <authorList>
            <person name="Chen Y."/>
            <person name="Shah S."/>
            <person name="Dougan E. K."/>
            <person name="Thang M."/>
            <person name="Chan C."/>
        </authorList>
    </citation>
    <scope>NUCLEOTIDE SEQUENCE [LARGE SCALE GENOMIC DNA]</scope>
</reference>